<evidence type="ECO:0000313" key="12">
    <source>
        <dbReference type="Proteomes" id="UP000008820"/>
    </source>
</evidence>
<dbReference type="Proteomes" id="UP000008820">
    <property type="component" value="Chromosome 2"/>
</dbReference>
<dbReference type="EnsemblMetazoa" id="AAEL023043-RA">
    <property type="protein sequence ID" value="AAEL023043-PA"/>
    <property type="gene ID" value="AAEL023043"/>
</dbReference>
<protein>
    <recommendedName>
        <fullName evidence="8">DDE Tnp4 domain-containing protein</fullName>
    </recommendedName>
</protein>
<dbReference type="EnsemblMetazoa" id="AAEL026079-RA">
    <property type="protein sequence ID" value="AAEL026079-PA"/>
    <property type="gene ID" value="AAEL026079"/>
</dbReference>
<reference evidence="10" key="2">
    <citation type="submission" date="2020-05" db="UniProtKB">
        <authorList>
            <consortium name="EnsemblMetazoa"/>
        </authorList>
    </citation>
    <scope>IDENTIFICATION</scope>
    <source>
        <strain evidence="10">LVP_AGWG</strain>
    </source>
</reference>
<dbReference type="GO" id="GO:0005634">
    <property type="term" value="C:nucleus"/>
    <property type="evidence" value="ECO:0007669"/>
    <property type="project" value="UniProtKB-SubCell"/>
</dbReference>
<comment type="similarity">
    <text evidence="3">Belongs to the HARBI1 family.</text>
</comment>
<evidence type="ECO:0000256" key="2">
    <source>
        <dbReference type="ARBA" id="ARBA00004123"/>
    </source>
</evidence>
<keyword evidence="6" id="KW-0378">Hydrolase</keyword>
<feature type="domain" description="DDE Tnp4" evidence="8">
    <location>
        <begin position="168"/>
        <end position="320"/>
    </location>
</feature>
<gene>
    <name evidence="10" type="primary">110675515</name>
    <name evidence="11" type="synonym">110674755</name>
    <name evidence="9" type="synonym">110681454</name>
</gene>
<evidence type="ECO:0000313" key="10">
    <source>
        <dbReference type="EnsemblMetazoa" id="AAEL026079-PA"/>
    </source>
</evidence>
<sequence>MDLIRNLIESSDSEGDEEMFLAFFQINGTTRNEKSRAENFMSTIDRYNDEEFRNNFRLTRSTAELLICKFENSVFYKEAEGRGRSSLCAKKQMLSFLWFCANKNSYREICNLFDMSESTFFRHTESILDFFHDISREYIKMPMTDAEKANVANEFEKLAGFKNVIGCIDGSYINVRKPANKIRSTYINRHELVSLTLQGICDADKRFLDVFLGPPSKIHDSRIFSMSPISQKLPTICQQSYHILGDAAYPIREHLLTPFRDYGNLSNRQKKYNKRHCQTRVKIENCFQLLKQRFRQLMRLDFFTVKKMCKFIMACCVLHNICIDQNDLFLTTNEENNEDVDNSQDNVRINNYQECNTRDNILKRLGEMKRNTIVNTFT</sequence>
<dbReference type="EnsemblMetazoa" id="AAEL026079-RB">
    <property type="protein sequence ID" value="AAEL026079-PB"/>
    <property type="gene ID" value="AAEL026079"/>
</dbReference>
<dbReference type="AlphaFoldDB" id="A0A6I8U6P0"/>
<evidence type="ECO:0000259" key="8">
    <source>
        <dbReference type="Pfam" id="PF13359"/>
    </source>
</evidence>
<dbReference type="PANTHER" id="PTHR22930">
    <property type="match status" value="1"/>
</dbReference>
<keyword evidence="7" id="KW-0539">Nucleus</keyword>
<name>A0A6I8U6P0_AEDAE</name>
<accession>A0A6I8U6P0</accession>
<dbReference type="Proteomes" id="UP000008820">
    <property type="component" value="Chromosome 1"/>
</dbReference>
<dbReference type="GO" id="GO:0016787">
    <property type="term" value="F:hydrolase activity"/>
    <property type="evidence" value="ECO:0007669"/>
    <property type="project" value="UniProtKB-KW"/>
</dbReference>
<evidence type="ECO:0000256" key="4">
    <source>
        <dbReference type="ARBA" id="ARBA00022722"/>
    </source>
</evidence>
<dbReference type="InterPro" id="IPR027806">
    <property type="entry name" value="HARBI1_dom"/>
</dbReference>
<keyword evidence="5" id="KW-0479">Metal-binding</keyword>
<dbReference type="OrthoDB" id="7764388at2759"/>
<dbReference type="InParanoid" id="A0A6I8U6P0"/>
<dbReference type="GO" id="GO:0004518">
    <property type="term" value="F:nuclease activity"/>
    <property type="evidence" value="ECO:0007669"/>
    <property type="project" value="UniProtKB-KW"/>
</dbReference>
<evidence type="ECO:0000256" key="7">
    <source>
        <dbReference type="ARBA" id="ARBA00023242"/>
    </source>
</evidence>
<evidence type="ECO:0000256" key="5">
    <source>
        <dbReference type="ARBA" id="ARBA00022723"/>
    </source>
</evidence>
<evidence type="ECO:0000256" key="3">
    <source>
        <dbReference type="ARBA" id="ARBA00006958"/>
    </source>
</evidence>
<organism evidence="10 12">
    <name type="scientific">Aedes aegypti</name>
    <name type="common">Yellowfever mosquito</name>
    <name type="synonym">Culex aegypti</name>
    <dbReference type="NCBI Taxonomy" id="7159"/>
    <lineage>
        <taxon>Eukaryota</taxon>
        <taxon>Metazoa</taxon>
        <taxon>Ecdysozoa</taxon>
        <taxon>Arthropoda</taxon>
        <taxon>Hexapoda</taxon>
        <taxon>Insecta</taxon>
        <taxon>Pterygota</taxon>
        <taxon>Neoptera</taxon>
        <taxon>Endopterygota</taxon>
        <taxon>Diptera</taxon>
        <taxon>Nematocera</taxon>
        <taxon>Culicoidea</taxon>
        <taxon>Culicidae</taxon>
        <taxon>Culicinae</taxon>
        <taxon>Aedini</taxon>
        <taxon>Aedes</taxon>
        <taxon>Stegomyia</taxon>
    </lineage>
</organism>
<proteinExistence type="inferred from homology"/>
<dbReference type="EnsemblMetazoa" id="AAEL027428-RA">
    <property type="protein sequence ID" value="AAEL027428-PA"/>
    <property type="gene ID" value="AAEL027428"/>
</dbReference>
<dbReference type="InterPro" id="IPR045249">
    <property type="entry name" value="HARBI1-like"/>
</dbReference>
<dbReference type="EnsemblMetazoa" id="AAEL023043-RB">
    <property type="protein sequence ID" value="AAEL023043-PB"/>
    <property type="gene ID" value="AAEL023043"/>
</dbReference>
<evidence type="ECO:0000256" key="1">
    <source>
        <dbReference type="ARBA" id="ARBA00001968"/>
    </source>
</evidence>
<comment type="cofactor">
    <cofactor evidence="1">
        <name>a divalent metal cation</name>
        <dbReference type="ChEBI" id="CHEBI:60240"/>
    </cofactor>
</comment>
<keyword evidence="4" id="KW-0540">Nuclease</keyword>
<comment type="subcellular location">
    <subcellularLocation>
        <location evidence="2">Nucleus</location>
    </subcellularLocation>
</comment>
<evidence type="ECO:0000256" key="6">
    <source>
        <dbReference type="ARBA" id="ARBA00022801"/>
    </source>
</evidence>
<dbReference type="GO" id="GO:0046872">
    <property type="term" value="F:metal ion binding"/>
    <property type="evidence" value="ECO:0007669"/>
    <property type="project" value="UniProtKB-KW"/>
</dbReference>
<reference evidence="10 12" key="1">
    <citation type="submission" date="2017-06" db="EMBL/GenBank/DDBJ databases">
        <title>Aedes aegypti genome working group (AGWG) sequencing and assembly.</title>
        <authorList>
            <consortium name="Aedes aegypti Genome Working Group (AGWG)"/>
            <person name="Matthews B.J."/>
        </authorList>
    </citation>
    <scope>NUCLEOTIDE SEQUENCE [LARGE SCALE GENOMIC DNA]</scope>
    <source>
        <strain evidence="10 12">LVP_AGWG</strain>
    </source>
</reference>
<keyword evidence="12" id="KW-1185">Reference proteome</keyword>
<evidence type="ECO:0000313" key="11">
    <source>
        <dbReference type="EnsemblMetazoa" id="AAEL027428-PA"/>
    </source>
</evidence>
<dbReference type="Pfam" id="PF13359">
    <property type="entry name" value="DDE_Tnp_4"/>
    <property type="match status" value="1"/>
</dbReference>
<evidence type="ECO:0000313" key="9">
    <source>
        <dbReference type="EnsemblMetazoa" id="AAEL023043-PA"/>
    </source>
</evidence>
<dbReference type="PANTHER" id="PTHR22930:SF85">
    <property type="entry name" value="GH03217P-RELATED"/>
    <property type="match status" value="1"/>
</dbReference>